<dbReference type="AlphaFoldDB" id="A0A0H4PIA6"/>
<feature type="non-terminal residue" evidence="2">
    <location>
        <position position="1"/>
    </location>
</feature>
<sequence>AAASSSNSPTQRCHWAGRPGSSPRTPSQLSRKPARVTGSRARRSTRAWEVSTRVCRAVSVRRRMELDTASRPCEASATTAWATAALFSKWKCSAPVLTPAPELISARRACAYPCCSNTIAAERIRAWRVRAARTCLVTGASAGGRSGWEGGLGQGPRGPGTLRRSGQAASWEYQTNLPV</sequence>
<feature type="region of interest" description="Disordered" evidence="1">
    <location>
        <begin position="1"/>
        <end position="44"/>
    </location>
</feature>
<feature type="region of interest" description="Disordered" evidence="1">
    <location>
        <begin position="146"/>
        <end position="179"/>
    </location>
</feature>
<reference evidence="2" key="1">
    <citation type="journal article" date="2016" name="Appl. Microbiol. Biotechnol.">
        <title>Characterization of a gamma-butyrolactone synthetase gene homologue (stcA) involved in bafilomycin production and aerial mycelium formation in Streptomyces sp. SBI034.</title>
        <authorList>
            <person name="Intra B."/>
            <person name="Euanorasetr J."/>
            <person name="Nihira T."/>
            <person name="Panbangred W."/>
        </authorList>
    </citation>
    <scope>NUCLEOTIDE SEQUENCE</scope>
    <source>
        <strain evidence="2">SBI034</strain>
    </source>
</reference>
<feature type="compositionally biased region" description="Polar residues" evidence="1">
    <location>
        <begin position="1"/>
        <end position="11"/>
    </location>
</feature>
<evidence type="ECO:0000313" key="2">
    <source>
        <dbReference type="EMBL" id="AKP54264.1"/>
    </source>
</evidence>
<dbReference type="EMBL" id="KP986447">
    <property type="protein sequence ID" value="AKP54264.1"/>
    <property type="molecule type" value="Genomic_DNA"/>
</dbReference>
<proteinExistence type="predicted"/>
<protein>
    <submittedName>
        <fullName evidence="2">Putative gamma-butyrolactone binding protein</fullName>
    </submittedName>
</protein>
<feature type="compositionally biased region" description="Gly residues" evidence="1">
    <location>
        <begin position="146"/>
        <end position="158"/>
    </location>
</feature>
<evidence type="ECO:0000256" key="1">
    <source>
        <dbReference type="SAM" id="MobiDB-lite"/>
    </source>
</evidence>
<organism evidence="2">
    <name type="scientific">Streptomyces sp. SBI034</name>
    <dbReference type="NCBI Taxonomy" id="1679474"/>
    <lineage>
        <taxon>Bacteria</taxon>
        <taxon>Bacillati</taxon>
        <taxon>Actinomycetota</taxon>
        <taxon>Actinomycetes</taxon>
        <taxon>Kitasatosporales</taxon>
        <taxon>Streptomycetaceae</taxon>
        <taxon>Streptomyces</taxon>
    </lineage>
</organism>
<accession>A0A0H4PIA6</accession>
<name>A0A0H4PIA6_9ACTN</name>